<dbReference type="PROSITE" id="PS50893">
    <property type="entry name" value="ABC_TRANSPORTER_2"/>
    <property type="match status" value="1"/>
</dbReference>
<dbReference type="InterPro" id="IPR027417">
    <property type="entry name" value="P-loop_NTPase"/>
</dbReference>
<keyword evidence="2 4" id="KW-0067">ATP-binding</keyword>
<dbReference type="PANTHER" id="PTHR43158:SF10">
    <property type="entry name" value="ABC TRANSPORTER ATP-BINDING PROTEIN YTRB"/>
    <property type="match status" value="1"/>
</dbReference>
<dbReference type="SUPFAM" id="SSF52540">
    <property type="entry name" value="P-loop containing nucleoside triphosphate hydrolases"/>
    <property type="match status" value="1"/>
</dbReference>
<protein>
    <submittedName>
        <fullName evidence="4">ABC-2 type transport system ATP-binding protein</fullName>
    </submittedName>
</protein>
<dbReference type="InterPro" id="IPR003439">
    <property type="entry name" value="ABC_transporter-like_ATP-bd"/>
</dbReference>
<comment type="caution">
    <text evidence="4">The sequence shown here is derived from an EMBL/GenBank/DDBJ whole genome shotgun (WGS) entry which is preliminary data.</text>
</comment>
<gene>
    <name evidence="4" type="ORF">J2Z53_001501</name>
</gene>
<dbReference type="Pfam" id="PF00005">
    <property type="entry name" value="ABC_tran"/>
    <property type="match status" value="1"/>
</dbReference>
<name>A0ABS4F0Y5_9CLOT</name>
<dbReference type="SMART" id="SM00382">
    <property type="entry name" value="AAA"/>
    <property type="match status" value="1"/>
</dbReference>
<organism evidence="4 5">
    <name type="scientific">Clostridium moniliforme</name>
    <dbReference type="NCBI Taxonomy" id="39489"/>
    <lineage>
        <taxon>Bacteria</taxon>
        <taxon>Bacillati</taxon>
        <taxon>Bacillota</taxon>
        <taxon>Clostridia</taxon>
        <taxon>Eubacteriales</taxon>
        <taxon>Clostridiaceae</taxon>
        <taxon>Clostridium</taxon>
    </lineage>
</organism>
<evidence type="ECO:0000313" key="5">
    <source>
        <dbReference type="Proteomes" id="UP000783390"/>
    </source>
</evidence>
<reference evidence="4 5" key="1">
    <citation type="submission" date="2021-03" db="EMBL/GenBank/DDBJ databases">
        <title>Genomic Encyclopedia of Type Strains, Phase IV (KMG-IV): sequencing the most valuable type-strain genomes for metagenomic binning, comparative biology and taxonomic classification.</title>
        <authorList>
            <person name="Goeker M."/>
        </authorList>
    </citation>
    <scope>NUCLEOTIDE SEQUENCE [LARGE SCALE GENOMIC DNA]</scope>
    <source>
        <strain evidence="4 5">DSM 3984</strain>
    </source>
</reference>
<dbReference type="Gene3D" id="3.40.50.300">
    <property type="entry name" value="P-loop containing nucleotide triphosphate hydrolases"/>
    <property type="match status" value="1"/>
</dbReference>
<dbReference type="CDD" id="cd03230">
    <property type="entry name" value="ABC_DR_subfamily_A"/>
    <property type="match status" value="1"/>
</dbReference>
<evidence type="ECO:0000256" key="2">
    <source>
        <dbReference type="ARBA" id="ARBA00022840"/>
    </source>
</evidence>
<dbReference type="GO" id="GO:0005524">
    <property type="term" value="F:ATP binding"/>
    <property type="evidence" value="ECO:0007669"/>
    <property type="project" value="UniProtKB-KW"/>
</dbReference>
<dbReference type="PANTHER" id="PTHR43158">
    <property type="entry name" value="SKFA PEPTIDE EXPORT ATP-BINDING PROTEIN SKFE"/>
    <property type="match status" value="1"/>
</dbReference>
<evidence type="ECO:0000313" key="4">
    <source>
        <dbReference type="EMBL" id="MBP1889918.1"/>
    </source>
</evidence>
<dbReference type="InterPro" id="IPR003593">
    <property type="entry name" value="AAA+_ATPase"/>
</dbReference>
<accession>A0ABS4F0Y5</accession>
<keyword evidence="1" id="KW-0547">Nucleotide-binding</keyword>
<evidence type="ECO:0000259" key="3">
    <source>
        <dbReference type="PROSITE" id="PS50893"/>
    </source>
</evidence>
<evidence type="ECO:0000256" key="1">
    <source>
        <dbReference type="ARBA" id="ARBA00022741"/>
    </source>
</evidence>
<proteinExistence type="predicted"/>
<sequence length="298" mass="34641">MIEVNNIYMNIDNKEILRDISFKCENGRILGLIGPNGVGKTTLIKCLTGIYKPQSGSILYNNSQVFDNDKTKELIGYVQDESTFFSNYKINDIKKYYKLAYKNFDEIKFNKINNMFNIPLNKKMFQLSKGIKMLVNILFAFSINAKYLILDEPTAGLDVIFKKKFLKLLREEVLKNKITVVISSHHLNELENICDDILIINNGKVVFNDSINNLNNKVKKIQVAFDIPVYEEDFAEFNEILALSKTGRVFTIITKNYNDEFLFKLNKLEPLFIEEISLTLEDMFIYHIEKGDINEKYN</sequence>
<dbReference type="RefSeq" id="WP_209796799.1">
    <property type="nucleotide sequence ID" value="NZ_JAGGJZ010000003.1"/>
</dbReference>
<keyword evidence="5" id="KW-1185">Reference proteome</keyword>
<feature type="domain" description="ABC transporter" evidence="3">
    <location>
        <begin position="2"/>
        <end position="227"/>
    </location>
</feature>
<dbReference type="Proteomes" id="UP000783390">
    <property type="component" value="Unassembled WGS sequence"/>
</dbReference>
<dbReference type="EMBL" id="JAGGJZ010000003">
    <property type="protein sequence ID" value="MBP1889918.1"/>
    <property type="molecule type" value="Genomic_DNA"/>
</dbReference>